<evidence type="ECO:0000259" key="1">
    <source>
        <dbReference type="Pfam" id="PF10335"/>
    </source>
</evidence>
<accession>A0ABU2B8W9</accession>
<proteinExistence type="predicted"/>
<dbReference type="Pfam" id="PF10335">
    <property type="entry name" value="DUF294_C"/>
    <property type="match status" value="1"/>
</dbReference>
<keyword evidence="3" id="KW-1185">Reference proteome</keyword>
<evidence type="ECO:0000313" key="2">
    <source>
        <dbReference type="EMBL" id="MDR7355062.1"/>
    </source>
</evidence>
<dbReference type="InterPro" id="IPR018821">
    <property type="entry name" value="DUF294_put_nucleoTrafse_sb-bd"/>
</dbReference>
<organism evidence="2 3">
    <name type="scientific">Corynebacterium felinum</name>
    <dbReference type="NCBI Taxonomy" id="131318"/>
    <lineage>
        <taxon>Bacteria</taxon>
        <taxon>Bacillati</taxon>
        <taxon>Actinomycetota</taxon>
        <taxon>Actinomycetes</taxon>
        <taxon>Mycobacteriales</taxon>
        <taxon>Corynebacteriaceae</taxon>
        <taxon>Corynebacterium</taxon>
    </lineage>
</organism>
<reference evidence="2 3" key="1">
    <citation type="submission" date="2023-07" db="EMBL/GenBank/DDBJ databases">
        <title>Sequencing the genomes of 1000 actinobacteria strains.</title>
        <authorList>
            <person name="Klenk H.-P."/>
        </authorList>
    </citation>
    <scope>NUCLEOTIDE SEQUENCE [LARGE SCALE GENOMIC DNA]</scope>
    <source>
        <strain evidence="2 3">DSM 44508</strain>
    </source>
</reference>
<name>A0ABU2B8W9_9CORY</name>
<evidence type="ECO:0000313" key="3">
    <source>
        <dbReference type="Proteomes" id="UP001183619"/>
    </source>
</evidence>
<protein>
    <recommendedName>
        <fullName evidence="1">DUF294 domain-containing protein</fullName>
    </recommendedName>
</protein>
<comment type="caution">
    <text evidence="2">The sequence shown here is derived from an EMBL/GenBank/DDBJ whole genome shotgun (WGS) entry which is preliminary data.</text>
</comment>
<sequence length="300" mass="32146">MLHASLVELASQAPLCQDAATVRGVLAESQDLMRNAIEHNESPQDLVIWFSRVVTDVLHSDGVKSLTSGAELVLTGAVGRGDALPSSPIKWLTVGDEGVDSSPLSALIAQAGLVPDETAFGVRARTRRQWIQAIHTADGPGLAVFADAGTWCLREVLKLEDPTVLLREALSHRPPRVQLDSGLPDYSVAVDIRRGLLYPVIALARWAGVAARSTEFSTRARLEAAASKQVLTRAQADYLATAWNAGLSLQLRRFADRVHRHSTTASALPAIQRSIYGASARMVSDVAYSLAAANDISLDV</sequence>
<dbReference type="EMBL" id="JAVDYF010000001">
    <property type="protein sequence ID" value="MDR7355062.1"/>
    <property type="molecule type" value="Genomic_DNA"/>
</dbReference>
<feature type="domain" description="DUF294" evidence="1">
    <location>
        <begin position="187"/>
        <end position="262"/>
    </location>
</feature>
<gene>
    <name evidence="2" type="ORF">J2S37_001600</name>
</gene>
<dbReference type="Proteomes" id="UP001183619">
    <property type="component" value="Unassembled WGS sequence"/>
</dbReference>